<organism evidence="4 5">
    <name type="scientific">Leptospira inadai serovar Lyme</name>
    <dbReference type="NCBI Taxonomy" id="293084"/>
    <lineage>
        <taxon>Bacteria</taxon>
        <taxon>Pseudomonadati</taxon>
        <taxon>Spirochaetota</taxon>
        <taxon>Spirochaetia</taxon>
        <taxon>Leptospirales</taxon>
        <taxon>Leptospiraceae</taxon>
        <taxon>Leptospira</taxon>
    </lineage>
</organism>
<dbReference type="InterPro" id="IPR016047">
    <property type="entry name" value="M23ase_b-sheet_dom"/>
</dbReference>
<evidence type="ECO:0000256" key="1">
    <source>
        <dbReference type="SAM" id="Coils"/>
    </source>
</evidence>
<evidence type="ECO:0000313" key="5">
    <source>
        <dbReference type="Proteomes" id="UP000094669"/>
    </source>
</evidence>
<dbReference type="InterPro" id="IPR030885">
    <property type="entry name" value="Lepto_longest"/>
</dbReference>
<dbReference type="SUPFAM" id="SSF51261">
    <property type="entry name" value="Duplicated hybrid motif"/>
    <property type="match status" value="1"/>
</dbReference>
<dbReference type="PANTHER" id="PTHR21666:SF270">
    <property type="entry name" value="MUREIN HYDROLASE ACTIVATOR ENVC"/>
    <property type="match status" value="1"/>
</dbReference>
<dbReference type="Proteomes" id="UP000094669">
    <property type="component" value="Unassembled WGS sequence"/>
</dbReference>
<dbReference type="Gene3D" id="2.70.70.10">
    <property type="entry name" value="Glucose Permease (Domain IIA)"/>
    <property type="match status" value="1"/>
</dbReference>
<proteinExistence type="predicted"/>
<sequence length="1865" mass="197400">MSRIQIALKLCSTSILFFFLLPYSDSIHSQQTLPGAFPQGPDQSAKEHLIFQQASSLHSVATWDEWVNGNFSAFQADWVKQEEAAVTAYISQYYPNLAIANTTYSQSVLATVAAWEQQAYDNWQVQADTQILSERGAFIAGLNGQNQANLASSQSANNLNTDIQKLNSQYDQTKMTGLAQYNSALNSLDATFEKEYQQIAQTDAQYQAIVSQIQAYQNQVYSNLSQNVDGLKAYLFQQNLLHVHSATGTDLLGDYSSATQAQLVTDYTSLDPSKLTQAGQDLKTLIDNLQTAITNKSPLSSISQTMTNYLNSQVASATTQLQTYQAEMFQTITFGENSGNTKVEFSPATDFAGLTPGSNAAYSNALAEAAKQYIDSGYTLSSPLISQLQSVIGGSNLVVTQIYGMDIQSSSSTPYLLLNTPWNADLQHPITGANRSYLTGGENFYTFNQLTWLCWITCVPVNTTIDDQSAYLTGSVKVEDTNAAANAAQYQAYVDQLTSKFQLWNGTLLPETQNFDSQVSTFQSSFSAWTAQKAQLETSLNSQYQVQKNQLDTSLSTFDSNLAAMKSNSLQDSSSLPTFQTSVTSSSIQTSLSSIDNQIKTVSAQNPSVPDFSLVSSLQNNLSQGINAAYNLSVIGINQQISISNTQKSQEDIVNQLSSQRIFKSGADIPENIYEMFTGTSKDGKMSVKGGGQCQGAGLSSDACQALYKNNDYFQNQFQNVYTDSTGAIHVVENVHTGTATYTGKGDRADSSSYTQDMESKDYIVARTGVAKLGDTSSLGGLFDKNWLSESDSSGNSEVGSVLNSTTKNATSGIESSSLFNAISLNTSQISTVDSSLANEAQNFIQNQVSTASTVESLAQAYVQGVSPGQWAANQIKSMTQSAVASTIGTALNIPADLVNAYLSYKEGRKAQRKAEAAMNNRLAIVDAPLAIANMIPGVRDIARPFSSIVEKATSEVITGATNFFTKSDIGRAQLKILSAGTITDSDLKNLNKKGMKAAEYIRGKDLQGALSAGDIQGQYKAAFKNAAYLAAAQTLSPNLNNMDPKILAQLLQHYDNQQQQKAAKKAQQNQMISTALQMAAAAALQFIPGPGTIAGAGILAQIGEGIAAASEFMSSLPVVSDVVEGVSAVGEYLGQGIRAAKSFVGLGESAVGTATTLTRAESGLMNGVRIINAAGQVAIASQSGNTNSMLAGLANGLLLGVAGPGGLTGSISYTAPPKDNTLLGGSLDNAIDGTPSSGWGGSIAFGGSALNAGISFQPGSGANLNLGGSKGSTFLNVSYNTESGNTSGSVGAGAYHGTNLGVNLSTDPNQKPSIFAGLNCDASASDCGGGRLAKNGGATLTISQDGSATLGANFLGSQFGSISFDSTGKFGTFTADPSFQTNFNIVNAQNVYNEYEAVGASHEAAKYALALSDPKIAEASPTFKALIERTGISQEDISQLGKDLQNNRLSPEQRDAGTQLLNQLMNAVNEEAYSQGNPKLLKAISTSPLVQEAGSMPSDSGSFIRDVSSQASLLFKDLAGSTGLPQVIEGLSNSQISKTEDPKSGTSASDRTAWPQNSDEQAAKNWFDAGYAATKKEDDGVLLADASSPNKSNSPFGDGTAWDGKIVSGGTSFEEGVGGDNGKGKNSNDEKYPNQRAIVHTHDYSEGTRVGSGKLNIREGVSNPFGDPTSKDIKLSAAWGKGGYPQSGKDHTGADFIGPTGSKINAAISGIVVNITKGTSIIDETGRPRGVFSEKADNGEKVYYKFTSDGSTRLLNDKELKILANQPKSNSGNSVTIRTTVGGNTYDLTYKHLQNSPTLKSGQPIKAGSSIGIVGSTGYSTGEHLHLMVTTDSYPFDVPKDYVRVKDGKYQIDPVYFLNHVYNN</sequence>
<feature type="coiled-coil region" evidence="1">
    <location>
        <begin position="156"/>
        <end position="219"/>
    </location>
</feature>
<feature type="domain" description="M23ase beta-sheet core" evidence="3">
    <location>
        <begin position="1765"/>
        <end position="1837"/>
    </location>
</feature>
<evidence type="ECO:0000259" key="3">
    <source>
        <dbReference type="Pfam" id="PF01551"/>
    </source>
</evidence>
<name>A0ABX4YGC8_9LEPT</name>
<evidence type="ECO:0000256" key="2">
    <source>
        <dbReference type="SAM" id="MobiDB-lite"/>
    </source>
</evidence>
<protein>
    <submittedName>
        <fullName evidence="4">TIGR04388 family protein</fullName>
    </submittedName>
</protein>
<feature type="region of interest" description="Disordered" evidence="2">
    <location>
        <begin position="1533"/>
        <end position="1559"/>
    </location>
</feature>
<dbReference type="CDD" id="cd12797">
    <property type="entry name" value="M23_peptidase"/>
    <property type="match status" value="1"/>
</dbReference>
<keyword evidence="5" id="KW-1185">Reference proteome</keyword>
<keyword evidence="1" id="KW-0175">Coiled coil</keyword>
<dbReference type="InterPro" id="IPR050570">
    <property type="entry name" value="Cell_wall_metabolism_enzyme"/>
</dbReference>
<dbReference type="PANTHER" id="PTHR21666">
    <property type="entry name" value="PEPTIDASE-RELATED"/>
    <property type="match status" value="1"/>
</dbReference>
<feature type="compositionally biased region" description="Polar residues" evidence="2">
    <location>
        <begin position="1545"/>
        <end position="1559"/>
    </location>
</feature>
<dbReference type="NCBIfam" id="TIGR04388">
    <property type="entry name" value="Lepto_longest"/>
    <property type="match status" value="2"/>
</dbReference>
<feature type="region of interest" description="Disordered" evidence="2">
    <location>
        <begin position="1584"/>
        <end position="1632"/>
    </location>
</feature>
<reference evidence="4" key="1">
    <citation type="submission" date="2018-01" db="EMBL/GenBank/DDBJ databases">
        <title>Genomic characterization of Leptospira inadai serogroup Lyme isolated from captured rat in Brazil and comparative analysis with human reference strain.</title>
        <authorList>
            <person name="Moreno L.Z."/>
            <person name="Loureiro A.P."/>
            <person name="Miraglia F."/>
            <person name="Kremer F.S."/>
            <person name="Eslabao M.R."/>
            <person name="Dellagostin O.A."/>
            <person name="Lilenbaum W."/>
            <person name="Moreno A.M."/>
        </authorList>
    </citation>
    <scope>NUCLEOTIDE SEQUENCE [LARGE SCALE GENOMIC DNA]</scope>
    <source>
        <strain evidence="4">M34/99</strain>
    </source>
</reference>
<accession>A0ABX4YGC8</accession>
<gene>
    <name evidence="4" type="ORF">BES34_014135</name>
</gene>
<dbReference type="Pfam" id="PF01551">
    <property type="entry name" value="Peptidase_M23"/>
    <property type="match status" value="1"/>
</dbReference>
<dbReference type="RefSeq" id="WP_010420089.1">
    <property type="nucleotide sequence ID" value="NZ_MCRM02000015.1"/>
</dbReference>
<dbReference type="InterPro" id="IPR011055">
    <property type="entry name" value="Dup_hybrid_motif"/>
</dbReference>
<dbReference type="EMBL" id="MCRM02000015">
    <property type="protein sequence ID" value="PNV74321.1"/>
    <property type="molecule type" value="Genomic_DNA"/>
</dbReference>
<feature type="compositionally biased region" description="Basic and acidic residues" evidence="2">
    <location>
        <begin position="1623"/>
        <end position="1632"/>
    </location>
</feature>
<feature type="region of interest" description="Disordered" evidence="2">
    <location>
        <begin position="1647"/>
        <end position="1670"/>
    </location>
</feature>
<comment type="caution">
    <text evidence="4">The sequence shown here is derived from an EMBL/GenBank/DDBJ whole genome shotgun (WGS) entry which is preliminary data.</text>
</comment>
<evidence type="ECO:0000313" key="4">
    <source>
        <dbReference type="EMBL" id="PNV74321.1"/>
    </source>
</evidence>